<proteinExistence type="inferred from homology"/>
<reference evidence="9 10" key="1">
    <citation type="submission" date="2023-01" db="EMBL/GenBank/DDBJ databases">
        <title>Analysis of 21 Apiospora genomes using comparative genomics revels a genus with tremendous synthesis potential of carbohydrate active enzymes and secondary metabolites.</title>
        <authorList>
            <person name="Sorensen T."/>
        </authorList>
    </citation>
    <scope>NUCLEOTIDE SEQUENCE [LARGE SCALE GENOMIC DNA]</scope>
    <source>
        <strain evidence="9 10">CBS 117206</strain>
    </source>
</reference>
<dbReference type="Pfam" id="PF20684">
    <property type="entry name" value="Fung_rhodopsin"/>
    <property type="match status" value="1"/>
</dbReference>
<evidence type="ECO:0000256" key="5">
    <source>
        <dbReference type="ARBA" id="ARBA00038359"/>
    </source>
</evidence>
<comment type="similarity">
    <text evidence="5">Belongs to the SAT4 family.</text>
</comment>
<evidence type="ECO:0000256" key="7">
    <source>
        <dbReference type="SAM" id="Phobius"/>
    </source>
</evidence>
<name>A0AAW0R6Y2_9PEZI</name>
<dbReference type="AlphaFoldDB" id="A0AAW0R6Y2"/>
<dbReference type="InterPro" id="IPR049326">
    <property type="entry name" value="Rhodopsin_dom_fungi"/>
</dbReference>
<feature type="transmembrane region" description="Helical" evidence="7">
    <location>
        <begin position="187"/>
        <end position="212"/>
    </location>
</feature>
<keyword evidence="4 7" id="KW-0472">Membrane</keyword>
<feature type="transmembrane region" description="Helical" evidence="7">
    <location>
        <begin position="224"/>
        <end position="245"/>
    </location>
</feature>
<evidence type="ECO:0000256" key="6">
    <source>
        <dbReference type="SAM" id="MobiDB-lite"/>
    </source>
</evidence>
<gene>
    <name evidence="9" type="ORF">PG999_001908</name>
</gene>
<dbReference type="InterPro" id="IPR052337">
    <property type="entry name" value="SAT4-like"/>
</dbReference>
<dbReference type="PANTHER" id="PTHR33048:SF161">
    <property type="entry name" value="INTEGRAL MEMBRANE PROTEIN"/>
    <property type="match status" value="1"/>
</dbReference>
<comment type="caution">
    <text evidence="9">The sequence shown here is derived from an EMBL/GenBank/DDBJ whole genome shotgun (WGS) entry which is preliminary data.</text>
</comment>
<evidence type="ECO:0000313" key="10">
    <source>
        <dbReference type="Proteomes" id="UP001392437"/>
    </source>
</evidence>
<feature type="transmembrane region" description="Helical" evidence="7">
    <location>
        <begin position="145"/>
        <end position="167"/>
    </location>
</feature>
<dbReference type="GO" id="GO:0016020">
    <property type="term" value="C:membrane"/>
    <property type="evidence" value="ECO:0007669"/>
    <property type="project" value="UniProtKB-SubCell"/>
</dbReference>
<organism evidence="9 10">
    <name type="scientific">Apiospora kogelbergensis</name>
    <dbReference type="NCBI Taxonomy" id="1337665"/>
    <lineage>
        <taxon>Eukaryota</taxon>
        <taxon>Fungi</taxon>
        <taxon>Dikarya</taxon>
        <taxon>Ascomycota</taxon>
        <taxon>Pezizomycotina</taxon>
        <taxon>Sordariomycetes</taxon>
        <taxon>Xylariomycetidae</taxon>
        <taxon>Amphisphaeriales</taxon>
        <taxon>Apiosporaceae</taxon>
        <taxon>Apiospora</taxon>
    </lineage>
</organism>
<evidence type="ECO:0000256" key="2">
    <source>
        <dbReference type="ARBA" id="ARBA00022692"/>
    </source>
</evidence>
<feature type="transmembrane region" description="Helical" evidence="7">
    <location>
        <begin position="70"/>
        <end position="92"/>
    </location>
</feature>
<evidence type="ECO:0000313" key="9">
    <source>
        <dbReference type="EMBL" id="KAK8129528.1"/>
    </source>
</evidence>
<evidence type="ECO:0000256" key="4">
    <source>
        <dbReference type="ARBA" id="ARBA00023136"/>
    </source>
</evidence>
<evidence type="ECO:0000256" key="3">
    <source>
        <dbReference type="ARBA" id="ARBA00022989"/>
    </source>
</evidence>
<feature type="domain" description="Rhodopsin" evidence="8">
    <location>
        <begin position="50"/>
        <end position="288"/>
    </location>
</feature>
<feature type="transmembrane region" description="Helical" evidence="7">
    <location>
        <begin position="112"/>
        <end position="133"/>
    </location>
</feature>
<dbReference type="PANTHER" id="PTHR33048">
    <property type="entry name" value="PTH11-LIKE INTEGRAL MEMBRANE PROTEIN (AFU_ORTHOLOGUE AFUA_5G11245)"/>
    <property type="match status" value="1"/>
</dbReference>
<dbReference type="EMBL" id="JAQQWP010000002">
    <property type="protein sequence ID" value="KAK8129528.1"/>
    <property type="molecule type" value="Genomic_DNA"/>
</dbReference>
<feature type="transmembrane region" description="Helical" evidence="7">
    <location>
        <begin position="30"/>
        <end position="50"/>
    </location>
</feature>
<protein>
    <recommendedName>
        <fullName evidence="8">Rhodopsin domain-containing protein</fullName>
    </recommendedName>
</protein>
<evidence type="ECO:0000259" key="8">
    <source>
        <dbReference type="Pfam" id="PF20684"/>
    </source>
</evidence>
<evidence type="ECO:0000256" key="1">
    <source>
        <dbReference type="ARBA" id="ARBA00004141"/>
    </source>
</evidence>
<dbReference type="Proteomes" id="UP001392437">
    <property type="component" value="Unassembled WGS sequence"/>
</dbReference>
<feature type="region of interest" description="Disordered" evidence="6">
    <location>
        <begin position="381"/>
        <end position="402"/>
    </location>
</feature>
<sequence length="420" mass="46054">MYLLPRLVLVGNDTSLSVIETDFIPPTAQGVSIIAANVVLVILTAIWTTLRFWCRKLKGTGYFAEDWMHLTALVCFYGLVASSFSMVFLGGAGHHIGELQPKHIIRLSKATYSVQVLFAFSMGLVKLSILWMLKRIFITREFAIAANIVMAFTLAWALMTILMGLLICHPVEMNWNPFTPGGRCGDQVAAFGAIGIVDMINELAILALPIPMVLQLRMPFRYKAALFCVFGAGVLTLVFAAIRLYTVMNVDFADMSYSAVNTTTYSAVEPAIAIIVSCSPTLRPLFDRVFGRVLSTFTKSSGQAGTGKSNAKNDVTLETFGRTNRKLNNKNKRKDMTTEGFTAIDDDEHDSDGQTQLGGLGVCSHEPHGNNTRIIETYGAREQRQSDSYTGVSGRHSEEAGSTRCILTPKETFGKSERSG</sequence>
<comment type="subcellular location">
    <subcellularLocation>
        <location evidence="1">Membrane</location>
        <topology evidence="1">Multi-pass membrane protein</topology>
    </subcellularLocation>
</comment>
<accession>A0AAW0R6Y2</accession>
<keyword evidence="3 7" id="KW-1133">Transmembrane helix</keyword>
<keyword evidence="10" id="KW-1185">Reference proteome</keyword>
<keyword evidence="2 7" id="KW-0812">Transmembrane</keyword>